<protein>
    <submittedName>
        <fullName evidence="1">Uncharacterized protein</fullName>
    </submittedName>
</protein>
<keyword evidence="2" id="KW-1185">Reference proteome</keyword>
<organism evidence="1 2">
    <name type="scientific">Elysia crispata</name>
    <name type="common">lettuce slug</name>
    <dbReference type="NCBI Taxonomy" id="231223"/>
    <lineage>
        <taxon>Eukaryota</taxon>
        <taxon>Metazoa</taxon>
        <taxon>Spiralia</taxon>
        <taxon>Lophotrochozoa</taxon>
        <taxon>Mollusca</taxon>
        <taxon>Gastropoda</taxon>
        <taxon>Heterobranchia</taxon>
        <taxon>Euthyneura</taxon>
        <taxon>Panpulmonata</taxon>
        <taxon>Sacoglossa</taxon>
        <taxon>Placobranchoidea</taxon>
        <taxon>Plakobranchidae</taxon>
        <taxon>Elysia</taxon>
    </lineage>
</organism>
<dbReference type="EMBL" id="JAWDGP010007534">
    <property type="protein sequence ID" value="KAK3714560.1"/>
    <property type="molecule type" value="Genomic_DNA"/>
</dbReference>
<proteinExistence type="predicted"/>
<gene>
    <name evidence="1" type="ORF">RRG08_020817</name>
</gene>
<comment type="caution">
    <text evidence="1">The sequence shown here is derived from an EMBL/GenBank/DDBJ whole genome shotgun (WGS) entry which is preliminary data.</text>
</comment>
<reference evidence="1" key="1">
    <citation type="journal article" date="2023" name="G3 (Bethesda)">
        <title>A reference genome for the long-term kleptoplast-retaining sea slug Elysia crispata morphotype clarki.</title>
        <authorList>
            <person name="Eastman K.E."/>
            <person name="Pendleton A.L."/>
            <person name="Shaikh M.A."/>
            <person name="Suttiyut T."/>
            <person name="Ogas R."/>
            <person name="Tomko P."/>
            <person name="Gavelis G."/>
            <person name="Widhalm J.R."/>
            <person name="Wisecaver J.H."/>
        </authorList>
    </citation>
    <scope>NUCLEOTIDE SEQUENCE</scope>
    <source>
        <strain evidence="1">ECLA1</strain>
    </source>
</reference>
<evidence type="ECO:0000313" key="2">
    <source>
        <dbReference type="Proteomes" id="UP001283361"/>
    </source>
</evidence>
<dbReference type="Proteomes" id="UP001283361">
    <property type="component" value="Unassembled WGS sequence"/>
</dbReference>
<dbReference type="AlphaFoldDB" id="A0AAE0XW31"/>
<name>A0AAE0XW31_9GAST</name>
<accession>A0AAE0XW31</accession>
<sequence>MSLLVAVGGEKIFYLGSGEKVEAASKYMNFKVNIYTEILPEEMLLTNPGRAGGHGLTLWTTFLQKAPAMGHIKNGAS</sequence>
<evidence type="ECO:0000313" key="1">
    <source>
        <dbReference type="EMBL" id="KAK3714560.1"/>
    </source>
</evidence>